<organism evidence="3">
    <name type="scientific">Cladocopium goreaui</name>
    <dbReference type="NCBI Taxonomy" id="2562237"/>
    <lineage>
        <taxon>Eukaryota</taxon>
        <taxon>Sar</taxon>
        <taxon>Alveolata</taxon>
        <taxon>Dinophyceae</taxon>
        <taxon>Suessiales</taxon>
        <taxon>Symbiodiniaceae</taxon>
        <taxon>Cladocopium</taxon>
    </lineage>
</organism>
<reference evidence="4 5" key="2">
    <citation type="submission" date="2024-05" db="EMBL/GenBank/DDBJ databases">
        <authorList>
            <person name="Chen Y."/>
            <person name="Shah S."/>
            <person name="Dougan E. K."/>
            <person name="Thang M."/>
            <person name="Chan C."/>
        </authorList>
    </citation>
    <scope>NUCLEOTIDE SEQUENCE [LARGE SCALE GENOMIC DNA]</scope>
</reference>
<gene>
    <name evidence="3" type="ORF">C1SCF055_LOCUS13179</name>
</gene>
<dbReference type="EMBL" id="CAMXCT010001016">
    <property type="protein sequence ID" value="CAI3985763.1"/>
    <property type="molecule type" value="Genomic_DNA"/>
</dbReference>
<dbReference type="AlphaFoldDB" id="A0A9P1C7W3"/>
<feature type="compositionally biased region" description="Basic and acidic residues" evidence="1">
    <location>
        <begin position="1"/>
        <end position="14"/>
    </location>
</feature>
<evidence type="ECO:0000313" key="4">
    <source>
        <dbReference type="EMBL" id="CAL4773075.1"/>
    </source>
</evidence>
<dbReference type="CDD" id="cd01767">
    <property type="entry name" value="UBX"/>
    <property type="match status" value="1"/>
</dbReference>
<comment type="caution">
    <text evidence="3">The sequence shown here is derived from an EMBL/GenBank/DDBJ whole genome shotgun (WGS) entry which is preliminary data.</text>
</comment>
<dbReference type="EMBL" id="CAMXCT030001016">
    <property type="protein sequence ID" value="CAL4773075.1"/>
    <property type="molecule type" value="Genomic_DNA"/>
</dbReference>
<accession>A0A9P1C7W3</accession>
<dbReference type="OrthoDB" id="2445133at2759"/>
<dbReference type="InterPro" id="IPR029071">
    <property type="entry name" value="Ubiquitin-like_domsf"/>
</dbReference>
<protein>
    <submittedName>
        <fullName evidence="4">UBX domain-containing protein</fullName>
    </submittedName>
</protein>
<feature type="region of interest" description="Disordered" evidence="1">
    <location>
        <begin position="1"/>
        <end position="47"/>
    </location>
</feature>
<keyword evidence="5" id="KW-1185">Reference proteome</keyword>
<reference evidence="3" key="1">
    <citation type="submission" date="2022-10" db="EMBL/GenBank/DDBJ databases">
        <authorList>
            <person name="Chen Y."/>
            <person name="Dougan E. K."/>
            <person name="Chan C."/>
            <person name="Rhodes N."/>
            <person name="Thang M."/>
        </authorList>
    </citation>
    <scope>NUCLEOTIDE SEQUENCE</scope>
</reference>
<evidence type="ECO:0000313" key="3">
    <source>
        <dbReference type="EMBL" id="CAI3985763.1"/>
    </source>
</evidence>
<evidence type="ECO:0000256" key="1">
    <source>
        <dbReference type="SAM" id="MobiDB-lite"/>
    </source>
</evidence>
<feature type="domain" description="UBX" evidence="2">
    <location>
        <begin position="83"/>
        <end position="170"/>
    </location>
</feature>
<dbReference type="Pfam" id="PF00789">
    <property type="entry name" value="UBX"/>
    <property type="match status" value="1"/>
</dbReference>
<dbReference type="SUPFAM" id="SSF54236">
    <property type="entry name" value="Ubiquitin-like"/>
    <property type="match status" value="1"/>
</dbReference>
<dbReference type="PROSITE" id="PS50033">
    <property type="entry name" value="UBX"/>
    <property type="match status" value="1"/>
</dbReference>
<sequence>MSAYEDSRPSEAAEKASSAGSMVMPSQETGRIKGQLGTGPNKAERAREREAILKQLEEDRMRYEERHVAASAVQNEAAKTSSSSSAQVRLQIRCASSGRAVTLGSSFTPTDTLLTVRDFAAKELKLLPGEGLEGPEMSLAFPPRTVFNEIAMLQSSLKDLGLTPSATLLIKGVSAEAEPSERVGAVPGVEAMQEEPRCEAPPSAPCPRNHPMVCVPIEEEMWCDRCSKALPIGSTAWNCHECDYIQCQGCE</sequence>
<dbReference type="InterPro" id="IPR046349">
    <property type="entry name" value="C1-like_sf"/>
</dbReference>
<name>A0A9P1C7W3_9DINO</name>
<evidence type="ECO:0000313" key="5">
    <source>
        <dbReference type="Proteomes" id="UP001152797"/>
    </source>
</evidence>
<dbReference type="SUPFAM" id="SSF57889">
    <property type="entry name" value="Cysteine-rich domain"/>
    <property type="match status" value="1"/>
</dbReference>
<dbReference type="InterPro" id="IPR001012">
    <property type="entry name" value="UBX_dom"/>
</dbReference>
<dbReference type="EMBL" id="CAMXCT020001016">
    <property type="protein sequence ID" value="CAL1139138.1"/>
    <property type="molecule type" value="Genomic_DNA"/>
</dbReference>
<dbReference type="Proteomes" id="UP001152797">
    <property type="component" value="Unassembled WGS sequence"/>
</dbReference>
<dbReference type="Gene3D" id="3.10.20.90">
    <property type="entry name" value="Phosphatidylinositol 3-kinase Catalytic Subunit, Chain A, domain 1"/>
    <property type="match status" value="1"/>
</dbReference>
<proteinExistence type="predicted"/>
<evidence type="ECO:0000259" key="2">
    <source>
        <dbReference type="PROSITE" id="PS50033"/>
    </source>
</evidence>